<protein>
    <submittedName>
        <fullName evidence="1">AsmA protein</fullName>
    </submittedName>
</protein>
<reference evidence="1 2" key="1">
    <citation type="submission" date="2020-08" db="EMBL/GenBank/DDBJ databases">
        <title>Genomic Encyclopedia of Type Strains, Phase IV (KMG-IV): sequencing the most valuable type-strain genomes for metagenomic binning, comparative biology and taxonomic classification.</title>
        <authorList>
            <person name="Goeker M."/>
        </authorList>
    </citation>
    <scope>NUCLEOTIDE SEQUENCE [LARGE SCALE GENOMIC DNA]</scope>
    <source>
        <strain evidence="1 2">DSM 29514</strain>
    </source>
</reference>
<proteinExistence type="predicted"/>
<dbReference type="GO" id="GO:0090313">
    <property type="term" value="P:regulation of protein targeting to membrane"/>
    <property type="evidence" value="ECO:0007669"/>
    <property type="project" value="TreeGrafter"/>
</dbReference>
<dbReference type="Proteomes" id="UP000519897">
    <property type="component" value="Unassembled WGS sequence"/>
</dbReference>
<comment type="caution">
    <text evidence="1">The sequence shown here is derived from an EMBL/GenBank/DDBJ whole genome shotgun (WGS) entry which is preliminary data.</text>
</comment>
<organism evidence="1 2">
    <name type="scientific">Rhizobium rhizoryzae</name>
    <dbReference type="NCBI Taxonomy" id="451876"/>
    <lineage>
        <taxon>Bacteria</taxon>
        <taxon>Pseudomonadati</taxon>
        <taxon>Pseudomonadota</taxon>
        <taxon>Alphaproteobacteria</taxon>
        <taxon>Hyphomicrobiales</taxon>
        <taxon>Rhizobiaceae</taxon>
        <taxon>Rhizobium/Agrobacterium group</taxon>
        <taxon>Rhizobium</taxon>
    </lineage>
</organism>
<dbReference type="GO" id="GO:0005886">
    <property type="term" value="C:plasma membrane"/>
    <property type="evidence" value="ECO:0007669"/>
    <property type="project" value="TreeGrafter"/>
</dbReference>
<dbReference type="PANTHER" id="PTHR30441">
    <property type="entry name" value="DUF748 DOMAIN-CONTAINING PROTEIN"/>
    <property type="match status" value="1"/>
</dbReference>
<sequence length="617" mass="66038">MKTQSMYQNLLRTMPVRIALAAGGLVLVLLVLFRLLSPLLVSSDLVRERMESAVEEWLGHDVVIRGTPSLSFWPRPVVKIDDIAIRQEDRPDAPILGHVTSLSARFSIWEALRGTPVFQDFTLTEPQVLLRQNQDGSLNWSSDGVLGQTLHRLGQSQSAVDNQLQLERDPVIGDISIVSGSLRIEDRTGRSILIDKIEGSLDWPRLSRSARLRIEAIAKNEPVSLDVSAVNPLLLLAGRGSEVDATLQSPLVTASFRGAADLQRYAFMSGDLKISVPKVAEAVTWGNIPVHIADRLTNFSLTAKLLTIGNVLRFDQLSVAANGTKGTGVMDLAMATASSPPRLTGTLAFDTIDLARLGHVIASEDQTIGADKAKRASLLERQIGLDVRFSAASAALGPVTLDNAAVSIVSNANQTQIEVLDSDLFQGSLTGELTLLQVPELSTKLRIAAKDVDLGSLGKALAWSSPSITGTGSLQARMKLSKTLLQASPDDVTGDFRFQAKSGSIGGLDLSRLMTLAGGTSYFSLQQAGQSSSSFETLEAVGKINGSSAELSSASIAVAPYRLSLAGVIPYETRSLSLSGTIENGVASHRLFIGGAWPNPVIWPMHEQFQIPGTSRP</sequence>
<name>A0A7W6PQ85_9HYPH</name>
<keyword evidence="2" id="KW-1185">Reference proteome</keyword>
<evidence type="ECO:0000313" key="1">
    <source>
        <dbReference type="EMBL" id="MBB4143248.1"/>
    </source>
</evidence>
<dbReference type="RefSeq" id="WP_165132955.1">
    <property type="nucleotide sequence ID" value="NZ_CP049250.1"/>
</dbReference>
<dbReference type="EMBL" id="JACIEC010000001">
    <property type="protein sequence ID" value="MBB4143248.1"/>
    <property type="molecule type" value="Genomic_DNA"/>
</dbReference>
<gene>
    <name evidence="1" type="ORF">GGQ72_001747</name>
</gene>
<dbReference type="PANTHER" id="PTHR30441:SF4">
    <property type="entry name" value="PROTEIN ASMA"/>
    <property type="match status" value="1"/>
</dbReference>
<dbReference type="InterPro" id="IPR052894">
    <property type="entry name" value="AsmA-related"/>
</dbReference>
<accession>A0A7W6PQ85</accession>
<dbReference type="AlphaFoldDB" id="A0A7W6PQ85"/>
<evidence type="ECO:0000313" key="2">
    <source>
        <dbReference type="Proteomes" id="UP000519897"/>
    </source>
</evidence>